<evidence type="ECO:0000313" key="3">
    <source>
        <dbReference type="Proteomes" id="UP001560019"/>
    </source>
</evidence>
<dbReference type="PANTHER" id="PTHR42850">
    <property type="entry name" value="METALLOPHOSPHOESTERASE"/>
    <property type="match status" value="1"/>
</dbReference>
<evidence type="ECO:0000313" key="2">
    <source>
        <dbReference type="EMBL" id="MEX5727573.1"/>
    </source>
</evidence>
<gene>
    <name evidence="2" type="ORF">Ga0609869_000926</name>
</gene>
<dbReference type="RefSeq" id="WP_125406238.1">
    <property type="nucleotide sequence ID" value="NZ_JBEHHI010000001.1"/>
</dbReference>
<evidence type="ECO:0000259" key="1">
    <source>
        <dbReference type="Pfam" id="PF00149"/>
    </source>
</evidence>
<organism evidence="2 3">
    <name type="scientific">Rhodovulum iodosum</name>
    <dbReference type="NCBI Taxonomy" id="68291"/>
    <lineage>
        <taxon>Bacteria</taxon>
        <taxon>Pseudomonadati</taxon>
        <taxon>Pseudomonadota</taxon>
        <taxon>Alphaproteobacteria</taxon>
        <taxon>Rhodobacterales</taxon>
        <taxon>Paracoccaceae</taxon>
        <taxon>Rhodovulum</taxon>
    </lineage>
</organism>
<feature type="domain" description="Calcineurin-like phosphoesterase" evidence="1">
    <location>
        <begin position="1"/>
        <end position="208"/>
    </location>
</feature>
<dbReference type="Pfam" id="PF00149">
    <property type="entry name" value="Metallophos"/>
    <property type="match status" value="1"/>
</dbReference>
<comment type="caution">
    <text evidence="2">The sequence shown here is derived from an EMBL/GenBank/DDBJ whole genome shotgun (WGS) entry which is preliminary data.</text>
</comment>
<proteinExistence type="predicted"/>
<dbReference type="InterPro" id="IPR050126">
    <property type="entry name" value="Ap4A_hydrolase"/>
</dbReference>
<sequence>MRSYAIGDIHGHLDKLLEVQDRVAADKAQVGDRYAPVVHLGDFVDRGPDSAGVLTHLARGVAAGAPWVLMKGNHDRLMRLFLYEDPRPDPARPGVIWLDRSVGGRETLASYGIDVSPDVPIAEIHAQALARVPQDHVDLLDALKPGFRYGGVFFCHAGILPGVALEAQIEDDLIWIRDLFHMDRRDHGALIVHGHTPIKAVTHYGNRVNLDTGAAYGGPLSAVVIEGGAVFVLTEDGRRPLLPKGR</sequence>
<keyword evidence="3" id="KW-1185">Reference proteome</keyword>
<reference evidence="2 3" key="1">
    <citation type="submission" date="2024-06" db="EMBL/GenBank/DDBJ databases">
        <title>Genome of Rhodovulum iodosum, a marine photoferrotroph.</title>
        <authorList>
            <person name="Bianchini G."/>
            <person name="Nikeleit V."/>
            <person name="Kappler A."/>
            <person name="Bryce C."/>
            <person name="Sanchez-Baracaldo P."/>
        </authorList>
    </citation>
    <scope>NUCLEOTIDE SEQUENCE [LARGE SCALE GENOMIC DNA]</scope>
    <source>
        <strain evidence="2 3">UT/N1</strain>
    </source>
</reference>
<dbReference type="EMBL" id="JBEHHI010000001">
    <property type="protein sequence ID" value="MEX5727573.1"/>
    <property type="molecule type" value="Genomic_DNA"/>
</dbReference>
<dbReference type="Proteomes" id="UP001560019">
    <property type="component" value="Unassembled WGS sequence"/>
</dbReference>
<dbReference type="PANTHER" id="PTHR42850:SF4">
    <property type="entry name" value="ZINC-DEPENDENT ENDOPOLYPHOSPHATASE"/>
    <property type="match status" value="1"/>
</dbReference>
<dbReference type="SUPFAM" id="SSF56300">
    <property type="entry name" value="Metallo-dependent phosphatases"/>
    <property type="match status" value="1"/>
</dbReference>
<dbReference type="InterPro" id="IPR004843">
    <property type="entry name" value="Calcineurin-like_PHP"/>
</dbReference>
<dbReference type="Gene3D" id="3.60.21.10">
    <property type="match status" value="1"/>
</dbReference>
<protein>
    <submittedName>
        <fullName evidence="2">Serine/threonine protein phosphatase 1</fullName>
    </submittedName>
</protein>
<name>A0ABV3XT79_9RHOB</name>
<accession>A0ABV3XT79</accession>
<dbReference type="InterPro" id="IPR029052">
    <property type="entry name" value="Metallo-depent_PP-like"/>
</dbReference>